<protein>
    <recommendedName>
        <fullName evidence="4">Transmembrane protein</fullName>
    </recommendedName>
</protein>
<feature type="transmembrane region" description="Helical" evidence="1">
    <location>
        <begin position="315"/>
        <end position="337"/>
    </location>
</feature>
<evidence type="ECO:0000256" key="1">
    <source>
        <dbReference type="SAM" id="Phobius"/>
    </source>
</evidence>
<evidence type="ECO:0000313" key="2">
    <source>
        <dbReference type="EMBL" id="CAD8212717.1"/>
    </source>
</evidence>
<comment type="caution">
    <text evidence="2">The sequence shown here is derived from an EMBL/GenBank/DDBJ whole genome shotgun (WGS) entry which is preliminary data.</text>
</comment>
<dbReference type="AlphaFoldDB" id="A0A8S1YK08"/>
<sequence>MHLPIKFQKPSLLSRSLQQQEFQQQHLLVHIIFTNSQVRQMIISKKQEYQTFFRFGFRNICCSYKRNSWYSNERKKILFSIFQFWQFVLGSKFLILGLITMALDNTIEKDHTCNPSDPQYTAVQKLYFEVDTVLCKDSCECYYYKDITYQVAREVKVYSKTDQTKAINAQECDYFYDSFPLDVEVIQWMENKFDCSGWCISYSNQIFDDVNSDVKNYNHAMQQQVIILKQYFIFLKQYFCNFINYGSYVCPYLLLRLSSRVSTLIQELQKDSRLKIMKDCVIYKHFLQIILIGKMIINLKKWLYTFHQYHNNTKVFFILLTIIYKLRTLLFQILYALY</sequence>
<keyword evidence="1" id="KW-1133">Transmembrane helix</keyword>
<gene>
    <name evidence="2" type="ORF">POCTA_138.1.T1590007</name>
</gene>
<keyword evidence="3" id="KW-1185">Reference proteome</keyword>
<proteinExistence type="predicted"/>
<keyword evidence="1" id="KW-0472">Membrane</keyword>
<dbReference type="OrthoDB" id="287304at2759"/>
<accession>A0A8S1YK08</accession>
<evidence type="ECO:0000313" key="3">
    <source>
        <dbReference type="Proteomes" id="UP000683925"/>
    </source>
</evidence>
<name>A0A8S1YK08_PAROT</name>
<evidence type="ECO:0008006" key="4">
    <source>
        <dbReference type="Google" id="ProtNLM"/>
    </source>
</evidence>
<feature type="transmembrane region" description="Helical" evidence="1">
    <location>
        <begin position="84"/>
        <end position="103"/>
    </location>
</feature>
<keyword evidence="1" id="KW-0812">Transmembrane</keyword>
<reference evidence="2" key="1">
    <citation type="submission" date="2021-01" db="EMBL/GenBank/DDBJ databases">
        <authorList>
            <consortium name="Genoscope - CEA"/>
            <person name="William W."/>
        </authorList>
    </citation>
    <scope>NUCLEOTIDE SEQUENCE</scope>
</reference>
<organism evidence="2 3">
    <name type="scientific">Paramecium octaurelia</name>
    <dbReference type="NCBI Taxonomy" id="43137"/>
    <lineage>
        <taxon>Eukaryota</taxon>
        <taxon>Sar</taxon>
        <taxon>Alveolata</taxon>
        <taxon>Ciliophora</taxon>
        <taxon>Intramacronucleata</taxon>
        <taxon>Oligohymenophorea</taxon>
        <taxon>Peniculida</taxon>
        <taxon>Parameciidae</taxon>
        <taxon>Paramecium</taxon>
    </lineage>
</organism>
<dbReference type="Proteomes" id="UP000683925">
    <property type="component" value="Unassembled WGS sequence"/>
</dbReference>
<dbReference type="EMBL" id="CAJJDP010000161">
    <property type="protein sequence ID" value="CAD8212717.1"/>
    <property type="molecule type" value="Genomic_DNA"/>
</dbReference>